<organism evidence="1 2">
    <name type="scientific">Pseudomonas coronafaciens pv. garcae</name>
    <dbReference type="NCBI Taxonomy" id="251653"/>
    <lineage>
        <taxon>Bacteria</taxon>
        <taxon>Pseudomonadati</taxon>
        <taxon>Pseudomonadota</taxon>
        <taxon>Gammaproteobacteria</taxon>
        <taxon>Pseudomonadales</taxon>
        <taxon>Pseudomonadaceae</taxon>
        <taxon>Pseudomonas</taxon>
        <taxon>Pseudomonas coronafaciens</taxon>
    </lineage>
</organism>
<dbReference type="Proteomes" id="UP000272613">
    <property type="component" value="Unassembled WGS sequence"/>
</dbReference>
<protein>
    <recommendedName>
        <fullName evidence="3">Cation transporter</fullName>
    </recommendedName>
</protein>
<gene>
    <name evidence="1" type="ORF">ALP74_00273</name>
</gene>
<proteinExistence type="predicted"/>
<accession>A0AB37QPP8</accession>
<dbReference type="AlphaFoldDB" id="A0AB37QPP8"/>
<reference evidence="1 2" key="1">
    <citation type="submission" date="2018-08" db="EMBL/GenBank/DDBJ databases">
        <title>Recombination of ecologically and evolutionarily significant loci maintains genetic cohesion in the Pseudomonas syringae species complex.</title>
        <authorList>
            <person name="Dillon M."/>
            <person name="Thakur S."/>
            <person name="Almeida R.N.D."/>
            <person name="Weir B.S."/>
            <person name="Guttman D.S."/>
        </authorList>
    </citation>
    <scope>NUCLEOTIDE SEQUENCE [LARGE SCALE GENOMIC DNA]</scope>
    <source>
        <strain evidence="1 2">ICMP 5019</strain>
    </source>
</reference>
<dbReference type="InterPro" id="IPR045508">
    <property type="entry name" value="DUF6482"/>
</dbReference>
<evidence type="ECO:0000313" key="2">
    <source>
        <dbReference type="Proteomes" id="UP000272613"/>
    </source>
</evidence>
<evidence type="ECO:0000313" key="1">
    <source>
        <dbReference type="EMBL" id="RMS01276.1"/>
    </source>
</evidence>
<dbReference type="Pfam" id="PF20090">
    <property type="entry name" value="DUF6482"/>
    <property type="match status" value="1"/>
</dbReference>
<dbReference type="EMBL" id="RBSH01000152">
    <property type="protein sequence ID" value="RMS01276.1"/>
    <property type="molecule type" value="Genomic_DNA"/>
</dbReference>
<comment type="caution">
    <text evidence="1">The sequence shown here is derived from an EMBL/GenBank/DDBJ whole genome shotgun (WGS) entry which is preliminary data.</text>
</comment>
<evidence type="ECO:0008006" key="3">
    <source>
        <dbReference type="Google" id="ProtNLM"/>
    </source>
</evidence>
<name>A0AB37QPP8_9PSED</name>
<sequence>MKLNNGTFTPLKAQFLQGADFQNVPGGVTLNIQELTKHVKEEKVRELDLISMEGGSYVLHARVDGSSVPVQDSTGKTLHVASVEEARKVLASVPDVKLFMSQATAYDEMVGMDSVEPESSRHEIPLRSSL</sequence>